<accession>A0A9D4RS24</accession>
<comment type="caution">
    <text evidence="1">The sequence shown here is derived from an EMBL/GenBank/DDBJ whole genome shotgun (WGS) entry which is preliminary data.</text>
</comment>
<name>A0A9D4RS24_DREPO</name>
<evidence type="ECO:0000313" key="1">
    <source>
        <dbReference type="EMBL" id="KAH3876853.1"/>
    </source>
</evidence>
<dbReference type="AlphaFoldDB" id="A0A9D4RS24"/>
<dbReference type="EMBL" id="JAIWYP010000001">
    <property type="protein sequence ID" value="KAH3876853.1"/>
    <property type="molecule type" value="Genomic_DNA"/>
</dbReference>
<keyword evidence="2" id="KW-1185">Reference proteome</keyword>
<proteinExistence type="predicted"/>
<evidence type="ECO:0000313" key="2">
    <source>
        <dbReference type="Proteomes" id="UP000828390"/>
    </source>
</evidence>
<organism evidence="1 2">
    <name type="scientific">Dreissena polymorpha</name>
    <name type="common">Zebra mussel</name>
    <name type="synonym">Mytilus polymorpha</name>
    <dbReference type="NCBI Taxonomy" id="45954"/>
    <lineage>
        <taxon>Eukaryota</taxon>
        <taxon>Metazoa</taxon>
        <taxon>Spiralia</taxon>
        <taxon>Lophotrochozoa</taxon>
        <taxon>Mollusca</taxon>
        <taxon>Bivalvia</taxon>
        <taxon>Autobranchia</taxon>
        <taxon>Heteroconchia</taxon>
        <taxon>Euheterodonta</taxon>
        <taxon>Imparidentia</taxon>
        <taxon>Neoheterodontei</taxon>
        <taxon>Myida</taxon>
        <taxon>Dreissenoidea</taxon>
        <taxon>Dreissenidae</taxon>
        <taxon>Dreissena</taxon>
    </lineage>
</organism>
<reference evidence="1" key="2">
    <citation type="submission" date="2020-11" db="EMBL/GenBank/DDBJ databases">
        <authorList>
            <person name="McCartney M.A."/>
            <person name="Auch B."/>
            <person name="Kono T."/>
            <person name="Mallez S."/>
            <person name="Becker A."/>
            <person name="Gohl D.M."/>
            <person name="Silverstein K.A.T."/>
            <person name="Koren S."/>
            <person name="Bechman K.B."/>
            <person name="Herman A."/>
            <person name="Abrahante J.E."/>
            <person name="Garbe J."/>
        </authorList>
    </citation>
    <scope>NUCLEOTIDE SEQUENCE</scope>
    <source>
        <strain evidence="1">Duluth1</strain>
        <tissue evidence="1">Whole animal</tissue>
    </source>
</reference>
<gene>
    <name evidence="1" type="ORF">DPMN_000704</name>
</gene>
<reference evidence="1" key="1">
    <citation type="journal article" date="2019" name="bioRxiv">
        <title>The Genome of the Zebra Mussel, Dreissena polymorpha: A Resource for Invasive Species Research.</title>
        <authorList>
            <person name="McCartney M.A."/>
            <person name="Auch B."/>
            <person name="Kono T."/>
            <person name="Mallez S."/>
            <person name="Zhang Y."/>
            <person name="Obille A."/>
            <person name="Becker A."/>
            <person name="Abrahante J.E."/>
            <person name="Garbe J."/>
            <person name="Badalamenti J.P."/>
            <person name="Herman A."/>
            <person name="Mangelson H."/>
            <person name="Liachko I."/>
            <person name="Sullivan S."/>
            <person name="Sone E.D."/>
            <person name="Koren S."/>
            <person name="Silverstein K.A.T."/>
            <person name="Beckman K.B."/>
            <person name="Gohl D.M."/>
        </authorList>
    </citation>
    <scope>NUCLEOTIDE SEQUENCE</scope>
    <source>
        <strain evidence="1">Duluth1</strain>
        <tissue evidence="1">Whole animal</tissue>
    </source>
</reference>
<protein>
    <submittedName>
        <fullName evidence="1">Uncharacterized protein</fullName>
    </submittedName>
</protein>
<sequence>MFTFTIEFYPGLTKISCRFEEISSSAGGTTSSFTRFREKAPVRLAIVADYICTGTTPHWPACLNCQNGDQMKANSSRKKQQVKQCQISLYDSKQIFKPMSFAKG</sequence>
<dbReference type="Proteomes" id="UP000828390">
    <property type="component" value="Unassembled WGS sequence"/>
</dbReference>